<dbReference type="EMBL" id="JAOPGA020001417">
    <property type="protein sequence ID" value="KAL0488228.1"/>
    <property type="molecule type" value="Genomic_DNA"/>
</dbReference>
<dbReference type="Proteomes" id="UP001431209">
    <property type="component" value="Unassembled WGS sequence"/>
</dbReference>
<gene>
    <name evidence="1" type="ORF">AKO1_015359</name>
</gene>
<protein>
    <submittedName>
        <fullName evidence="1">Myosin head domain</fullName>
    </submittedName>
</protein>
<sequence>MRRRNPSMYRLVDVTKAHRRTHYPFASMFAAAIEIQRVFRGYKSRQMQQAVEYTARFAKELEQESREKSIMEKYQTVRKSFLSTEEPTTFIEDNLTMIQSKLVASVAHLKNRKYLRFNSYKIYEAACIAIQRQYRVHKNILRRTVGVKCFIKDGRLRFYNVYDDLAGRIQQCWKNYLNREIFKFYNELIKFREKAPPREILRSINPTEAKYLDSASGVHIRFRLGGSKFPPTVFYKIFIHSPLIDINAFAPRDYTKHKQKSAVHTNSKGHDKPLDKSNWYVREDRNGWRPVTEKAFNEIEDVGVFSRSAAIKARMKDRPKEEEIKPLYHYSKLKRQQDIQKKREKRKLEWMKKTYNAGKIQEMKQRNGDFDSGENEEEFNELMNWSENLDFDKYVSDWCGLATTLGSDYTRPEYKQKRQDMYGEVMRRLDDDEASYENDYNNDMPQMHDTPTPEMLDPNYRFGVPNPEFDLPEKKVYSAYTHAVDRILLEGKTQEEYELG</sequence>
<name>A0AAW2ZGU9_9EUKA</name>
<keyword evidence="2" id="KW-1185">Reference proteome</keyword>
<evidence type="ECO:0000313" key="2">
    <source>
        <dbReference type="Proteomes" id="UP001431209"/>
    </source>
</evidence>
<evidence type="ECO:0000313" key="1">
    <source>
        <dbReference type="EMBL" id="KAL0488228.1"/>
    </source>
</evidence>
<dbReference type="PANTHER" id="PTHR33504:SF2">
    <property type="entry name" value="PROTEIN MFI"/>
    <property type="match status" value="1"/>
</dbReference>
<proteinExistence type="predicted"/>
<dbReference type="PANTHER" id="PTHR33504">
    <property type="entry name" value="NADH DEHYDROGENASE (UBIQUINONE) 1 BETA SUBCOMPLEX, 4"/>
    <property type="match status" value="1"/>
</dbReference>
<dbReference type="AlphaFoldDB" id="A0AAW2ZGU9"/>
<accession>A0AAW2ZGU9</accession>
<comment type="caution">
    <text evidence="1">The sequence shown here is derived from an EMBL/GenBank/DDBJ whole genome shotgun (WGS) entry which is preliminary data.</text>
</comment>
<organism evidence="1 2">
    <name type="scientific">Acrasis kona</name>
    <dbReference type="NCBI Taxonomy" id="1008807"/>
    <lineage>
        <taxon>Eukaryota</taxon>
        <taxon>Discoba</taxon>
        <taxon>Heterolobosea</taxon>
        <taxon>Tetramitia</taxon>
        <taxon>Eutetramitia</taxon>
        <taxon>Acrasidae</taxon>
        <taxon>Acrasis</taxon>
    </lineage>
</organism>
<reference evidence="1 2" key="1">
    <citation type="submission" date="2024-03" db="EMBL/GenBank/DDBJ databases">
        <title>The Acrasis kona genome and developmental transcriptomes reveal deep origins of eukaryotic multicellular pathways.</title>
        <authorList>
            <person name="Sheikh S."/>
            <person name="Fu C.-J."/>
            <person name="Brown M.W."/>
            <person name="Baldauf S.L."/>
        </authorList>
    </citation>
    <scope>NUCLEOTIDE SEQUENCE [LARGE SCALE GENOMIC DNA]</scope>
    <source>
        <strain evidence="1 2">ATCC MYA-3509</strain>
    </source>
</reference>
<dbReference type="PROSITE" id="PS50096">
    <property type="entry name" value="IQ"/>
    <property type="match status" value="1"/>
</dbReference>